<dbReference type="PRINTS" id="PR01021">
    <property type="entry name" value="OMPADOMAIN"/>
</dbReference>
<dbReference type="PANTHER" id="PTHR30329:SF21">
    <property type="entry name" value="LIPOPROTEIN YIAD-RELATED"/>
    <property type="match status" value="1"/>
</dbReference>
<feature type="domain" description="OmpA-like" evidence="5">
    <location>
        <begin position="537"/>
        <end position="658"/>
    </location>
</feature>
<keyword evidence="3" id="KW-0998">Cell outer membrane</keyword>
<evidence type="ECO:0000256" key="2">
    <source>
        <dbReference type="ARBA" id="ARBA00023136"/>
    </source>
</evidence>
<evidence type="ECO:0000256" key="3">
    <source>
        <dbReference type="ARBA" id="ARBA00023237"/>
    </source>
</evidence>
<dbReference type="SUPFAM" id="SSF48452">
    <property type="entry name" value="TPR-like"/>
    <property type="match status" value="1"/>
</dbReference>
<comment type="subcellular location">
    <subcellularLocation>
        <location evidence="1">Cell outer membrane</location>
    </subcellularLocation>
</comment>
<keyword evidence="6" id="KW-0969">Cilium</keyword>
<dbReference type="InterPro" id="IPR008969">
    <property type="entry name" value="CarboxyPept-like_regulatory"/>
</dbReference>
<keyword evidence="2 4" id="KW-0472">Membrane</keyword>
<sequence length="658" mass="74654">MKNPELKKIKILFLFLLFMATSVKVNAQYVLLKADEEYKLFNYSTAIKLYTEAYQRKASLHTIERLADCYRLTKDYPQAESWYAILTKTKGAKPDAFFYYGEALRNNSKYSEAKIQYEKYAELKKSVGVNQKNLLLLSCDSALIWMKKPKPIVLNNEKGVNSIAEDWGSVIYQNSIVFTSDRINIKVEDEVKKGKPFLKFDDSNKAPSKKTYAWTGNNYLRLYLKKDADTATLFPFNAGSEYHIGAASFAKDGKEMYFTLTRIPNLIEREKGIPKTVKVEIYSSRKKDDGSWGPVSPFKYNNLNLYSVGDPYISRDGNSLYFVSDMPGGRGKTDIYVCHKNQVGEWGQAMSMEDINTEGAERNPFFDEDNNFYFSTDGRVGMGGLDVFKAPKNGNNFDPPKNMGYPLNSPQDDFAFMLRNKKEGFISSDRLGGRGSDDIYNFVLNPNLNFKLEGIALNIKTGLPLSEVIVSLSKEDGTALSVQTDKNGNYKFDLEENTVYNLNGVKTGFHNAETSQVTSVGLKESTVLKKNVYLDIINLFKEVRLENIYYDLDKSNIRADAAIELDKVARILKENPTIWIELGSHTDSRASDSYNLKLSQARADAAVNYIINKGIDKYRIKAKGYGETRLLNDCSNGKDCTEDQHQLNRRTEITVIKQ</sequence>
<evidence type="ECO:0000313" key="6">
    <source>
        <dbReference type="EMBL" id="TCC91704.1"/>
    </source>
</evidence>
<dbReference type="Pfam" id="PF00691">
    <property type="entry name" value="OmpA"/>
    <property type="match status" value="1"/>
</dbReference>
<dbReference type="InterPro" id="IPR006665">
    <property type="entry name" value="OmpA-like"/>
</dbReference>
<dbReference type="InterPro" id="IPR050330">
    <property type="entry name" value="Bact_OuterMem_StrucFunc"/>
</dbReference>
<dbReference type="Gene3D" id="2.60.40.1120">
    <property type="entry name" value="Carboxypeptidase-like, regulatory domain"/>
    <property type="match status" value="1"/>
</dbReference>
<gene>
    <name evidence="6" type="ORF">EZ428_08065</name>
</gene>
<keyword evidence="6" id="KW-0282">Flagellum</keyword>
<evidence type="ECO:0000259" key="5">
    <source>
        <dbReference type="PROSITE" id="PS51123"/>
    </source>
</evidence>
<dbReference type="PROSITE" id="PS51123">
    <property type="entry name" value="OMPA_2"/>
    <property type="match status" value="1"/>
</dbReference>
<evidence type="ECO:0000256" key="4">
    <source>
        <dbReference type="PROSITE-ProRule" id="PRU00473"/>
    </source>
</evidence>
<dbReference type="Proteomes" id="UP000292884">
    <property type="component" value="Unassembled WGS sequence"/>
</dbReference>
<protein>
    <submittedName>
        <fullName evidence="6">Flagellar motor protein MotB</fullName>
    </submittedName>
</protein>
<dbReference type="Gene3D" id="1.25.40.10">
    <property type="entry name" value="Tetratricopeptide repeat domain"/>
    <property type="match status" value="1"/>
</dbReference>
<dbReference type="InterPro" id="IPR036737">
    <property type="entry name" value="OmpA-like_sf"/>
</dbReference>
<name>A0A4R0N098_9SPHI</name>
<organism evidence="6 7">
    <name type="scientific">Pedobacter frigiditerrae</name>
    <dbReference type="NCBI Taxonomy" id="2530452"/>
    <lineage>
        <taxon>Bacteria</taxon>
        <taxon>Pseudomonadati</taxon>
        <taxon>Bacteroidota</taxon>
        <taxon>Sphingobacteriia</taxon>
        <taxon>Sphingobacteriales</taxon>
        <taxon>Sphingobacteriaceae</taxon>
        <taxon>Pedobacter</taxon>
    </lineage>
</organism>
<dbReference type="PANTHER" id="PTHR30329">
    <property type="entry name" value="STATOR ELEMENT OF FLAGELLAR MOTOR COMPLEX"/>
    <property type="match status" value="1"/>
</dbReference>
<accession>A0A4R0N098</accession>
<dbReference type="EMBL" id="SJSK01000002">
    <property type="protein sequence ID" value="TCC91704.1"/>
    <property type="molecule type" value="Genomic_DNA"/>
</dbReference>
<evidence type="ECO:0000313" key="7">
    <source>
        <dbReference type="Proteomes" id="UP000292884"/>
    </source>
</evidence>
<dbReference type="GO" id="GO:0009279">
    <property type="term" value="C:cell outer membrane"/>
    <property type="evidence" value="ECO:0007669"/>
    <property type="project" value="UniProtKB-SubCell"/>
</dbReference>
<dbReference type="InterPro" id="IPR011990">
    <property type="entry name" value="TPR-like_helical_dom_sf"/>
</dbReference>
<comment type="caution">
    <text evidence="6">The sequence shown here is derived from an EMBL/GenBank/DDBJ whole genome shotgun (WGS) entry which is preliminary data.</text>
</comment>
<dbReference type="CDD" id="cd07185">
    <property type="entry name" value="OmpA_C-like"/>
    <property type="match status" value="1"/>
</dbReference>
<dbReference type="SUPFAM" id="SSF103088">
    <property type="entry name" value="OmpA-like"/>
    <property type="match status" value="1"/>
</dbReference>
<dbReference type="InterPro" id="IPR011659">
    <property type="entry name" value="WD40"/>
</dbReference>
<reference evidence="6 7" key="1">
    <citation type="submission" date="2019-02" db="EMBL/GenBank/DDBJ databases">
        <title>Pedobacter sp. RP-1-13 sp. nov., isolated from Arctic soil.</title>
        <authorList>
            <person name="Dahal R.H."/>
        </authorList>
    </citation>
    <scope>NUCLEOTIDE SEQUENCE [LARGE SCALE GENOMIC DNA]</scope>
    <source>
        <strain evidence="6 7">RP-1-13</strain>
    </source>
</reference>
<dbReference type="SUPFAM" id="SSF49464">
    <property type="entry name" value="Carboxypeptidase regulatory domain-like"/>
    <property type="match status" value="1"/>
</dbReference>
<keyword evidence="7" id="KW-1185">Reference proteome</keyword>
<dbReference type="SUPFAM" id="SSF82171">
    <property type="entry name" value="DPP6 N-terminal domain-like"/>
    <property type="match status" value="1"/>
</dbReference>
<dbReference type="InterPro" id="IPR006664">
    <property type="entry name" value="OMP_bac"/>
</dbReference>
<dbReference type="AlphaFoldDB" id="A0A4R0N098"/>
<keyword evidence="6" id="KW-0966">Cell projection</keyword>
<evidence type="ECO:0000256" key="1">
    <source>
        <dbReference type="ARBA" id="ARBA00004442"/>
    </source>
</evidence>
<dbReference type="Pfam" id="PF07676">
    <property type="entry name" value="PD40"/>
    <property type="match status" value="1"/>
</dbReference>
<dbReference type="Gene3D" id="3.30.1330.60">
    <property type="entry name" value="OmpA-like domain"/>
    <property type="match status" value="1"/>
</dbReference>
<dbReference type="OrthoDB" id="9809364at2"/>
<proteinExistence type="predicted"/>